<comment type="caution">
    <text evidence="4">The sequence shown here is derived from an EMBL/GenBank/DDBJ whole genome shotgun (WGS) entry which is preliminary data.</text>
</comment>
<reference evidence="4" key="2">
    <citation type="submission" date="2020-12" db="EMBL/GenBank/DDBJ databases">
        <authorList>
            <person name="Kanost M."/>
        </authorList>
    </citation>
    <scope>NUCLEOTIDE SEQUENCE</scope>
</reference>
<feature type="compositionally biased region" description="Low complexity" evidence="2">
    <location>
        <begin position="1072"/>
        <end position="1095"/>
    </location>
</feature>
<sequence length="1201" mass="117279">MELKCAHIFLLFSVVSATPHGYGTKGGASASAKAEAIATAGAFDGVRGLPLSIPSGPGYSGSFSKSSSSSFSSASSSASSSSSSFSYSGSGSSGLHGFGANSVAGANAFGGENGPAGSKGIAGSHGQAGANAFAVSNAQAGTNGLGGSNGLAGAHGLTGSNGLAGAHGLTGSNGLAGAHGLAGSNGLAEAHGLAGSNGLAGANGLAGSNGLAGTHGLAGSNGLAGAHGVAGSNGLAEGNDLAGTSGCGSGACSHNKVDGIPSHSGSSGATTGQGNFGSNAAGTSNAESGTYGFTNGGGKTCIGSDCSHHLTGCEGSDCLNSNRNNKCTSGHCGFDSLKNDKDCSSGNCEITPSQSSSLDYPSPTQCTSGQCGLNVQTNLPTTTTLGSYDIPAKKHDFALKPNSKDHYTHNAFSGYNEASSNSNTQSSHGIDSQHHSGNVDVHGQLHGIPTAATSSTGNSGLSIDHSKPATYLTTPKVEEPCNTPSCKSDFGQSAVKPTSYNVPLHTSIDGLNQNLPCKNGNCGINQYPTPNVGPLSPRPAGPTGCSSPNCAELTSISSASDCKSPHCAPNYPSVPQGSASGINYPADVSGSGSVPKNPSYASPILPSYNPSHGHFKPGCKTPDCTEYTPGHVNAGANSEFPSHSGFLPAGTSPTIPSYSTPILLPNTPTTGHSPNTPNNAGNYGVVSGTTAVTPGHIPPAGGFGGPSGILKPNEFSLPSNTHVAPSFTKPTIPTIPSIGASPSAEELPPYTGGFGGPHGVLKPNEFDIKHPSTTHNTPISSGSPAGHDLPTYTGGFGAPTGLLKPNEISSSANAGASANSNGGSLHTVSPNIGGTYPTQQIPTSHGSHIIPSGTLRPGIGSNVGIPAAHLTTPVVLQPIPVIHSTHHPLPVPTQGFVTPTGSVQPSAYYSTKPTGSSVTAFGNIDSHGHLGHTQLPNGDSNLNKDLPKYTGNFGGATGVLKSNDFKDSLSHGYNKPGTTSSSIPVSCSPGTCNSESINSAAAANAEAVAYAGGFGGPPGLLKPHDGGKLDHKLLSGAQFGLHQGSSGSTNFGIASSGTVNGEAKTPAHDTHSQSGAAAQANAVAQASATAEAASGSFGGSSGQAGVHGDDHKSGSGCGGGCGGGSYHGSGHDFGSSSAISSAKAGVINGPDSGLHGNSASAKSLSSAVSGARAFGGAGSYASSSASAHASAGYATKGGYGK</sequence>
<accession>A0A921YJU5</accession>
<evidence type="ECO:0008006" key="6">
    <source>
        <dbReference type="Google" id="ProtNLM"/>
    </source>
</evidence>
<dbReference type="Proteomes" id="UP000791440">
    <property type="component" value="Unassembled WGS sequence"/>
</dbReference>
<keyword evidence="1" id="KW-0677">Repeat</keyword>
<dbReference type="InterPro" id="IPR050938">
    <property type="entry name" value="Collagen_Structural_Proteins"/>
</dbReference>
<dbReference type="EMBL" id="JH668280">
    <property type="protein sequence ID" value="KAG6440534.1"/>
    <property type="molecule type" value="Genomic_DNA"/>
</dbReference>
<dbReference type="PANTHER" id="PTHR37456:SF3">
    <property type="entry name" value="COLLAGEN ALPHA-1(XXV) CHAIN"/>
    <property type="match status" value="1"/>
</dbReference>
<dbReference type="AlphaFoldDB" id="A0A921YJU5"/>
<evidence type="ECO:0000313" key="4">
    <source>
        <dbReference type="EMBL" id="KAG6440534.1"/>
    </source>
</evidence>
<gene>
    <name evidence="4" type="ORF">O3G_MSEX001282</name>
</gene>
<evidence type="ECO:0000256" key="1">
    <source>
        <dbReference type="ARBA" id="ARBA00022737"/>
    </source>
</evidence>
<feature type="region of interest" description="Disordered" evidence="2">
    <location>
        <begin position="807"/>
        <end position="842"/>
    </location>
</feature>
<feature type="compositionally biased region" description="Polar residues" evidence="2">
    <location>
        <begin position="826"/>
        <end position="842"/>
    </location>
</feature>
<proteinExistence type="predicted"/>
<name>A0A921YJU5_MANSE</name>
<feature type="region of interest" description="Disordered" evidence="2">
    <location>
        <begin position="408"/>
        <end position="467"/>
    </location>
</feature>
<keyword evidence="3" id="KW-0732">Signal</keyword>
<evidence type="ECO:0000313" key="5">
    <source>
        <dbReference type="Proteomes" id="UP000791440"/>
    </source>
</evidence>
<evidence type="ECO:0000256" key="2">
    <source>
        <dbReference type="SAM" id="MobiDB-lite"/>
    </source>
</evidence>
<feature type="compositionally biased region" description="Polar residues" evidence="2">
    <location>
        <begin position="451"/>
        <end position="461"/>
    </location>
</feature>
<reference evidence="4" key="1">
    <citation type="journal article" date="2016" name="Insect Biochem. Mol. Biol.">
        <title>Multifaceted biological insights from a draft genome sequence of the tobacco hornworm moth, Manduca sexta.</title>
        <authorList>
            <person name="Kanost M.R."/>
            <person name="Arrese E.L."/>
            <person name="Cao X."/>
            <person name="Chen Y.R."/>
            <person name="Chellapilla S."/>
            <person name="Goldsmith M.R."/>
            <person name="Grosse-Wilde E."/>
            <person name="Heckel D.G."/>
            <person name="Herndon N."/>
            <person name="Jiang H."/>
            <person name="Papanicolaou A."/>
            <person name="Qu J."/>
            <person name="Soulages J.L."/>
            <person name="Vogel H."/>
            <person name="Walters J."/>
            <person name="Waterhouse R.M."/>
            <person name="Ahn S.J."/>
            <person name="Almeida F.C."/>
            <person name="An C."/>
            <person name="Aqrawi P."/>
            <person name="Bretschneider A."/>
            <person name="Bryant W.B."/>
            <person name="Bucks S."/>
            <person name="Chao H."/>
            <person name="Chevignon G."/>
            <person name="Christen J.M."/>
            <person name="Clarke D.F."/>
            <person name="Dittmer N.T."/>
            <person name="Ferguson L.C.F."/>
            <person name="Garavelou S."/>
            <person name="Gordon K.H.J."/>
            <person name="Gunaratna R.T."/>
            <person name="Han Y."/>
            <person name="Hauser F."/>
            <person name="He Y."/>
            <person name="Heidel-Fischer H."/>
            <person name="Hirsh A."/>
            <person name="Hu Y."/>
            <person name="Jiang H."/>
            <person name="Kalra D."/>
            <person name="Klinner C."/>
            <person name="Konig C."/>
            <person name="Kovar C."/>
            <person name="Kroll A.R."/>
            <person name="Kuwar S.S."/>
            <person name="Lee S.L."/>
            <person name="Lehman R."/>
            <person name="Li K."/>
            <person name="Li Z."/>
            <person name="Liang H."/>
            <person name="Lovelace S."/>
            <person name="Lu Z."/>
            <person name="Mansfield J.H."/>
            <person name="McCulloch K.J."/>
            <person name="Mathew T."/>
            <person name="Morton B."/>
            <person name="Muzny D.M."/>
            <person name="Neunemann D."/>
            <person name="Ongeri F."/>
            <person name="Pauchet Y."/>
            <person name="Pu L.L."/>
            <person name="Pyrousis I."/>
            <person name="Rao X.J."/>
            <person name="Redding A."/>
            <person name="Roesel C."/>
            <person name="Sanchez-Gracia A."/>
            <person name="Schaack S."/>
            <person name="Shukla A."/>
            <person name="Tetreau G."/>
            <person name="Wang Y."/>
            <person name="Xiong G.H."/>
            <person name="Traut W."/>
            <person name="Walsh T.K."/>
            <person name="Worley K.C."/>
            <person name="Wu D."/>
            <person name="Wu W."/>
            <person name="Wu Y.Q."/>
            <person name="Zhang X."/>
            <person name="Zou Z."/>
            <person name="Zucker H."/>
            <person name="Briscoe A.D."/>
            <person name="Burmester T."/>
            <person name="Clem R.J."/>
            <person name="Feyereisen R."/>
            <person name="Grimmelikhuijzen C.J.P."/>
            <person name="Hamodrakas S.J."/>
            <person name="Hansson B.S."/>
            <person name="Huguet E."/>
            <person name="Jermiin L.S."/>
            <person name="Lan Q."/>
            <person name="Lehman H.K."/>
            <person name="Lorenzen M."/>
            <person name="Merzendorfer H."/>
            <person name="Michalopoulos I."/>
            <person name="Morton D.B."/>
            <person name="Muthukrishnan S."/>
            <person name="Oakeshott J.G."/>
            <person name="Palmer W."/>
            <person name="Park Y."/>
            <person name="Passarelli A.L."/>
            <person name="Rozas J."/>
            <person name="Schwartz L.M."/>
            <person name="Smith W."/>
            <person name="Southgate A."/>
            <person name="Vilcinskas A."/>
            <person name="Vogt R."/>
            <person name="Wang P."/>
            <person name="Werren J."/>
            <person name="Yu X.Q."/>
            <person name="Zhou J.J."/>
            <person name="Brown S.J."/>
            <person name="Scherer S.E."/>
            <person name="Richards S."/>
            <person name="Blissard G.W."/>
        </authorList>
    </citation>
    <scope>NUCLEOTIDE SEQUENCE</scope>
</reference>
<feature type="signal peptide" evidence="3">
    <location>
        <begin position="1"/>
        <end position="17"/>
    </location>
</feature>
<evidence type="ECO:0000256" key="3">
    <source>
        <dbReference type="SAM" id="SignalP"/>
    </source>
</evidence>
<feature type="compositionally biased region" description="Low complexity" evidence="2">
    <location>
        <begin position="809"/>
        <end position="824"/>
    </location>
</feature>
<feature type="region of interest" description="Disordered" evidence="2">
    <location>
        <begin position="1052"/>
        <end position="1114"/>
    </location>
</feature>
<organism evidence="4 5">
    <name type="scientific">Manduca sexta</name>
    <name type="common">Tobacco hawkmoth</name>
    <name type="synonym">Tobacco hornworm</name>
    <dbReference type="NCBI Taxonomy" id="7130"/>
    <lineage>
        <taxon>Eukaryota</taxon>
        <taxon>Metazoa</taxon>
        <taxon>Ecdysozoa</taxon>
        <taxon>Arthropoda</taxon>
        <taxon>Hexapoda</taxon>
        <taxon>Insecta</taxon>
        <taxon>Pterygota</taxon>
        <taxon>Neoptera</taxon>
        <taxon>Endopterygota</taxon>
        <taxon>Lepidoptera</taxon>
        <taxon>Glossata</taxon>
        <taxon>Ditrysia</taxon>
        <taxon>Bombycoidea</taxon>
        <taxon>Sphingidae</taxon>
        <taxon>Sphinginae</taxon>
        <taxon>Sphingini</taxon>
        <taxon>Manduca</taxon>
    </lineage>
</organism>
<feature type="chain" id="PRO_5037035323" description="Fibroin heavy chain-like" evidence="3">
    <location>
        <begin position="18"/>
        <end position="1201"/>
    </location>
</feature>
<keyword evidence="5" id="KW-1185">Reference proteome</keyword>
<feature type="compositionally biased region" description="Polar residues" evidence="2">
    <location>
        <begin position="410"/>
        <end position="430"/>
    </location>
</feature>
<protein>
    <recommendedName>
        <fullName evidence="6">Fibroin heavy chain-like</fullName>
    </recommendedName>
</protein>
<dbReference type="PANTHER" id="PTHR37456">
    <property type="entry name" value="SI:CH211-266K2.1"/>
    <property type="match status" value="1"/>
</dbReference>